<dbReference type="EMBL" id="LGRX02022306">
    <property type="protein sequence ID" value="KAK3255754.1"/>
    <property type="molecule type" value="Genomic_DNA"/>
</dbReference>
<keyword evidence="1" id="KW-0472">Membrane</keyword>
<proteinExistence type="predicted"/>
<sequence length="236" mass="27277">MLAGLDLVFKQDPGSAETVEEVQGYYRFYGQTICTLILIVDIYFIAVAPTILHMLLLANTICCMWCALSVADVQYIRMCNRDPGSFMMAFMLIVFLALRFFFLIPEFIIVCVDSCESQDWIFWGQTCNTFLSILNIYLFWLGWKRLRELSPSKYDEWEEETFHDMKLQFDHHMEGLGSISTMLKFKHADELGALKERDDRAVPQYGTGEGAPTVQWDTTGQFKIYKVDDAADRDTL</sequence>
<keyword evidence="3" id="KW-1185">Reference proteome</keyword>
<keyword evidence="1" id="KW-1133">Transmembrane helix</keyword>
<feature type="transmembrane region" description="Helical" evidence="1">
    <location>
        <begin position="120"/>
        <end position="143"/>
    </location>
</feature>
<name>A0AAE0KPJ9_9CHLO</name>
<evidence type="ECO:0000256" key="1">
    <source>
        <dbReference type="SAM" id="Phobius"/>
    </source>
</evidence>
<comment type="caution">
    <text evidence="2">The sequence shown here is derived from an EMBL/GenBank/DDBJ whole genome shotgun (WGS) entry which is preliminary data.</text>
</comment>
<gene>
    <name evidence="2" type="ORF">CYMTET_35077</name>
</gene>
<feature type="transmembrane region" description="Helical" evidence="1">
    <location>
        <begin position="85"/>
        <end position="108"/>
    </location>
</feature>
<feature type="transmembrane region" description="Helical" evidence="1">
    <location>
        <begin position="28"/>
        <end position="46"/>
    </location>
</feature>
<dbReference type="Proteomes" id="UP001190700">
    <property type="component" value="Unassembled WGS sequence"/>
</dbReference>
<accession>A0AAE0KPJ9</accession>
<reference evidence="2 3" key="1">
    <citation type="journal article" date="2015" name="Genome Biol. Evol.">
        <title>Comparative Genomics of a Bacterivorous Green Alga Reveals Evolutionary Causalities and Consequences of Phago-Mixotrophic Mode of Nutrition.</title>
        <authorList>
            <person name="Burns J.A."/>
            <person name="Paasch A."/>
            <person name="Narechania A."/>
            <person name="Kim E."/>
        </authorList>
    </citation>
    <scope>NUCLEOTIDE SEQUENCE [LARGE SCALE GENOMIC DNA]</scope>
    <source>
        <strain evidence="2 3">PLY_AMNH</strain>
    </source>
</reference>
<organism evidence="2 3">
    <name type="scientific">Cymbomonas tetramitiformis</name>
    <dbReference type="NCBI Taxonomy" id="36881"/>
    <lineage>
        <taxon>Eukaryota</taxon>
        <taxon>Viridiplantae</taxon>
        <taxon>Chlorophyta</taxon>
        <taxon>Pyramimonadophyceae</taxon>
        <taxon>Pyramimonadales</taxon>
        <taxon>Pyramimonadaceae</taxon>
        <taxon>Cymbomonas</taxon>
    </lineage>
</organism>
<keyword evidence="1" id="KW-0812">Transmembrane</keyword>
<protein>
    <submittedName>
        <fullName evidence="2">Uncharacterized protein</fullName>
    </submittedName>
</protein>
<evidence type="ECO:0000313" key="3">
    <source>
        <dbReference type="Proteomes" id="UP001190700"/>
    </source>
</evidence>
<evidence type="ECO:0000313" key="2">
    <source>
        <dbReference type="EMBL" id="KAK3255754.1"/>
    </source>
</evidence>
<dbReference type="AlphaFoldDB" id="A0AAE0KPJ9"/>